<dbReference type="PROSITE" id="PS00670">
    <property type="entry name" value="D_2_HYDROXYACID_DH_2"/>
    <property type="match status" value="1"/>
</dbReference>
<dbReference type="OrthoDB" id="9805416at2"/>
<dbReference type="CDD" id="cd12162">
    <property type="entry name" value="2-Hacid_dh_4"/>
    <property type="match status" value="1"/>
</dbReference>
<dbReference type="Gene3D" id="3.40.50.720">
    <property type="entry name" value="NAD(P)-binding Rossmann-like Domain"/>
    <property type="match status" value="2"/>
</dbReference>
<dbReference type="EC" id="1.1.1.29" evidence="7"/>
<evidence type="ECO:0000256" key="4">
    <source>
        <dbReference type="RuleBase" id="RU003719"/>
    </source>
</evidence>
<feature type="domain" description="D-isomer specific 2-hydroxyacid dehydrogenase NAD-binding" evidence="6">
    <location>
        <begin position="111"/>
        <end position="291"/>
    </location>
</feature>
<evidence type="ECO:0000313" key="7">
    <source>
        <dbReference type="EMBL" id="AGT44220.1"/>
    </source>
</evidence>
<organism evidence="7 8">
    <name type="scientific">Treponema pedis str. T A4</name>
    <dbReference type="NCBI Taxonomy" id="1291379"/>
    <lineage>
        <taxon>Bacteria</taxon>
        <taxon>Pseudomonadati</taxon>
        <taxon>Spirochaetota</taxon>
        <taxon>Spirochaetia</taxon>
        <taxon>Spirochaetales</taxon>
        <taxon>Treponemataceae</taxon>
        <taxon>Treponema</taxon>
    </lineage>
</organism>
<dbReference type="InterPro" id="IPR029753">
    <property type="entry name" value="D-isomer_DH_CS"/>
</dbReference>
<keyword evidence="8" id="KW-1185">Reference proteome</keyword>
<dbReference type="Pfam" id="PF02826">
    <property type="entry name" value="2-Hacid_dh_C"/>
    <property type="match status" value="1"/>
</dbReference>
<dbReference type="AlphaFoldDB" id="S5ZVB5"/>
<dbReference type="RefSeq" id="WP_020965518.1">
    <property type="nucleotide sequence ID" value="NC_022097.1"/>
</dbReference>
<gene>
    <name evidence="7" type="primary">hprA</name>
    <name evidence="7" type="ORF">TPE_1746</name>
</gene>
<dbReference type="InterPro" id="IPR006139">
    <property type="entry name" value="D-isomer_2_OHA_DH_cat_dom"/>
</dbReference>
<dbReference type="GeneID" id="301090245"/>
<accession>S5ZVB5</accession>
<feature type="domain" description="D-isomer specific 2-hydroxyacid dehydrogenase catalytic" evidence="5">
    <location>
        <begin position="22"/>
        <end position="321"/>
    </location>
</feature>
<evidence type="ECO:0000256" key="2">
    <source>
        <dbReference type="ARBA" id="ARBA00023002"/>
    </source>
</evidence>
<dbReference type="GO" id="GO:0008465">
    <property type="term" value="F:hydroxypyruvate reductase (NADH) activity"/>
    <property type="evidence" value="ECO:0007669"/>
    <property type="project" value="UniProtKB-EC"/>
</dbReference>
<comment type="similarity">
    <text evidence="1 4">Belongs to the D-isomer specific 2-hydroxyacid dehydrogenase family.</text>
</comment>
<dbReference type="SUPFAM" id="SSF52283">
    <property type="entry name" value="Formate/glycerate dehydrogenase catalytic domain-like"/>
    <property type="match status" value="1"/>
</dbReference>
<dbReference type="HOGENOM" id="CLU_019796_1_3_12"/>
<dbReference type="SUPFAM" id="SSF51735">
    <property type="entry name" value="NAD(P)-binding Rossmann-fold domains"/>
    <property type="match status" value="1"/>
</dbReference>
<dbReference type="PANTHER" id="PTHR43761">
    <property type="entry name" value="D-ISOMER SPECIFIC 2-HYDROXYACID DEHYDROGENASE FAMILY PROTEIN (AFU_ORTHOLOGUE AFUA_1G13630)"/>
    <property type="match status" value="1"/>
</dbReference>
<proteinExistence type="inferred from homology"/>
<dbReference type="InterPro" id="IPR050418">
    <property type="entry name" value="D-iso_2-hydroxyacid_DH_PdxB"/>
</dbReference>
<dbReference type="Pfam" id="PF00389">
    <property type="entry name" value="2-Hacid_dh"/>
    <property type="match status" value="1"/>
</dbReference>
<evidence type="ECO:0000256" key="1">
    <source>
        <dbReference type="ARBA" id="ARBA00005854"/>
    </source>
</evidence>
<evidence type="ECO:0000259" key="5">
    <source>
        <dbReference type="Pfam" id="PF00389"/>
    </source>
</evidence>
<keyword evidence="3" id="KW-0520">NAD</keyword>
<dbReference type="KEGG" id="tped:TPE_1746"/>
<dbReference type="GO" id="GO:0051287">
    <property type="term" value="F:NAD binding"/>
    <property type="evidence" value="ECO:0007669"/>
    <property type="project" value="InterPro"/>
</dbReference>
<dbReference type="PANTHER" id="PTHR43761:SF1">
    <property type="entry name" value="D-ISOMER SPECIFIC 2-HYDROXYACID DEHYDROGENASE CATALYTIC DOMAIN-CONTAINING PROTEIN-RELATED"/>
    <property type="match status" value="1"/>
</dbReference>
<keyword evidence="2 4" id="KW-0560">Oxidoreductase</keyword>
<dbReference type="InterPro" id="IPR006140">
    <property type="entry name" value="D-isomer_DH_NAD-bd"/>
</dbReference>
<sequence>MNSKLNVVVLDGYTLNPGDLSWDNLEKICNLKVYDKTLPEEVSVRAKEADAVLTNKVVFSKEVIASLPKLKYIGVLATGYNVVDISAASSRGICVTNIPSYSTESVAQAVFAFIFNFYWHIQEHSDEVLKGKWTACEHFCYHSFPLHELSFKTVGIIGFGNIGQAVAKIALAMNMNVVYVNRSEKKIKGLEGARQVNLTELLELSDIISLNCPLTDETKNILNGEALKKVKPNVYIVNTGRGPLADEKAVAQALKEKRIAGYASDVLSIEPPSKDNPLLSAPNCTITPHIAWQTLEARSRLMEIAVNNLSAFIEGKPVNRVNTGL</sequence>
<evidence type="ECO:0000313" key="8">
    <source>
        <dbReference type="Proteomes" id="UP000015620"/>
    </source>
</evidence>
<dbReference type="EMBL" id="CP004120">
    <property type="protein sequence ID" value="AGT44220.1"/>
    <property type="molecule type" value="Genomic_DNA"/>
</dbReference>
<dbReference type="InterPro" id="IPR036291">
    <property type="entry name" value="NAD(P)-bd_dom_sf"/>
</dbReference>
<evidence type="ECO:0000256" key="3">
    <source>
        <dbReference type="ARBA" id="ARBA00023027"/>
    </source>
</evidence>
<reference evidence="7 8" key="1">
    <citation type="journal article" date="2013" name="PLoS ONE">
        <title>Genome-Wide Relatedness of Treponema pedis, from Gingiva and Necrotic Skin Lesions of Pigs, with the Human Oral Pathogen Treponema denticola.</title>
        <authorList>
            <person name="Svartstrom O."/>
            <person name="Mushtaq M."/>
            <person name="Pringle M."/>
            <person name="Segerman B."/>
        </authorList>
    </citation>
    <scope>NUCLEOTIDE SEQUENCE [LARGE SCALE GENOMIC DNA]</scope>
    <source>
        <strain evidence="7">T A4</strain>
    </source>
</reference>
<dbReference type="PATRIC" id="fig|1291379.3.peg.1720"/>
<name>S5ZVB5_9SPIR</name>
<evidence type="ECO:0000259" key="6">
    <source>
        <dbReference type="Pfam" id="PF02826"/>
    </source>
</evidence>
<dbReference type="Proteomes" id="UP000015620">
    <property type="component" value="Chromosome"/>
</dbReference>
<dbReference type="STRING" id="1291379.TPE_1746"/>
<protein>
    <submittedName>
        <fullName evidence="7">Glycerate dehydrogenase</fullName>
        <ecNumber evidence="7">1.1.1.29</ecNumber>
    </submittedName>
</protein>
<dbReference type="FunFam" id="3.40.50.720:FF:000203">
    <property type="entry name" value="D-3-phosphoglycerate dehydrogenase (SerA)"/>
    <property type="match status" value="1"/>
</dbReference>